<sequence>MNNKKNDISYGDLSNINILGFWIYLMSDLIIFSVLFIVHIIMSRHGYHGFLRENNLFSWSLLFLETTLLSFSALSCNISKYFFRFSSKKYVIFFLLLTLILGGSFLGLEVYECLNIFNHGFYPSISGYLSSLFVLIGIHGLHIIFGLSWILILIYQVYQFGFNSFVKTSLICFSLFWHFIDIIWIVLIFCVYFN</sequence>
<dbReference type="EMBL" id="LR025085">
    <property type="protein sequence ID" value="VAX76731.1"/>
    <property type="molecule type" value="Genomic_DNA"/>
</dbReference>
<dbReference type="SUPFAM" id="SSF81452">
    <property type="entry name" value="Cytochrome c oxidase subunit III-like"/>
    <property type="match status" value="1"/>
</dbReference>
<evidence type="ECO:0000256" key="6">
    <source>
        <dbReference type="ARBA" id="ARBA00023136"/>
    </source>
</evidence>
<proteinExistence type="inferred from homology"/>
<dbReference type="STRING" id="1921549.GCA_900128825_00302"/>
<keyword evidence="3" id="KW-1003">Cell membrane</keyword>
<evidence type="ECO:0000313" key="10">
    <source>
        <dbReference type="EMBL" id="VAX76731.1"/>
    </source>
</evidence>
<keyword evidence="5 8" id="KW-1133">Transmembrane helix</keyword>
<dbReference type="Proteomes" id="UP000271849">
    <property type="component" value="Chromosome"/>
</dbReference>
<reference evidence="11" key="1">
    <citation type="submission" date="2018-09" db="EMBL/GenBank/DDBJ databases">
        <authorList>
            <person name="Manzano-Marin A."/>
            <person name="Manzano-Marin A."/>
        </authorList>
    </citation>
    <scope>NUCLEOTIDE SEQUENCE [LARGE SCALE GENOMIC DNA]</scope>
    <source>
        <strain evidence="11">BuCistrobi</strain>
    </source>
</reference>
<dbReference type="Pfam" id="PF00510">
    <property type="entry name" value="COX3"/>
    <property type="match status" value="1"/>
</dbReference>
<evidence type="ECO:0000256" key="1">
    <source>
        <dbReference type="ARBA" id="ARBA00004651"/>
    </source>
</evidence>
<dbReference type="InterPro" id="IPR000298">
    <property type="entry name" value="Cyt_c_oxidase-like_su3"/>
</dbReference>
<gene>
    <name evidence="10" type="primary">cyoC</name>
    <name evidence="10" type="ORF">BUCINSTRO3249_0300</name>
</gene>
<organism evidence="10 11">
    <name type="scientific">Buchnera aphidicola</name>
    <name type="common">Cinara strobi</name>
    <dbReference type="NCBI Taxonomy" id="1921549"/>
    <lineage>
        <taxon>Bacteria</taxon>
        <taxon>Pseudomonadati</taxon>
        <taxon>Pseudomonadota</taxon>
        <taxon>Gammaproteobacteria</taxon>
        <taxon>Enterobacterales</taxon>
        <taxon>Erwiniaceae</taxon>
        <taxon>Buchnera</taxon>
    </lineage>
</organism>
<dbReference type="AlphaFoldDB" id="A0A3B1DM24"/>
<feature type="domain" description="Heme-copper oxidase subunit III family profile" evidence="9">
    <location>
        <begin position="19"/>
        <end position="194"/>
    </location>
</feature>
<dbReference type="PANTHER" id="PTHR11403:SF2">
    <property type="entry name" value="CYTOCHROME BO(3) UBIQUINOL OXIDASE SUBUNIT 3"/>
    <property type="match status" value="1"/>
</dbReference>
<feature type="transmembrane region" description="Helical" evidence="8">
    <location>
        <begin position="170"/>
        <end position="193"/>
    </location>
</feature>
<keyword evidence="6 8" id="KW-0472">Membrane</keyword>
<evidence type="ECO:0000256" key="7">
    <source>
        <dbReference type="RuleBase" id="RU003376"/>
    </source>
</evidence>
<name>A0A3B1DM24_9GAMM</name>
<dbReference type="PROSITE" id="PS50253">
    <property type="entry name" value="COX3"/>
    <property type="match status" value="1"/>
</dbReference>
<evidence type="ECO:0000256" key="5">
    <source>
        <dbReference type="ARBA" id="ARBA00022989"/>
    </source>
</evidence>
<keyword evidence="4 7" id="KW-0812">Transmembrane</keyword>
<dbReference type="PANTHER" id="PTHR11403">
    <property type="entry name" value="CYTOCHROME C OXIDASE SUBUNIT III"/>
    <property type="match status" value="1"/>
</dbReference>
<dbReference type="GO" id="GO:0019646">
    <property type="term" value="P:aerobic electron transport chain"/>
    <property type="evidence" value="ECO:0007669"/>
    <property type="project" value="InterPro"/>
</dbReference>
<comment type="similarity">
    <text evidence="2 7">Belongs to the cytochrome c oxidase subunit 3 family.</text>
</comment>
<dbReference type="GO" id="GO:0005886">
    <property type="term" value="C:plasma membrane"/>
    <property type="evidence" value="ECO:0007669"/>
    <property type="project" value="UniProtKB-SubCell"/>
</dbReference>
<evidence type="ECO:0000256" key="2">
    <source>
        <dbReference type="ARBA" id="ARBA00010581"/>
    </source>
</evidence>
<feature type="transmembrane region" description="Helical" evidence="8">
    <location>
        <begin position="90"/>
        <end position="108"/>
    </location>
</feature>
<accession>A0A3B1DM24</accession>
<protein>
    <submittedName>
        <fullName evidence="10">Cytochrome bo(3) ubiquinol oxidase subunit 3</fullName>
    </submittedName>
</protein>
<feature type="transmembrane region" description="Helical" evidence="8">
    <location>
        <begin position="21"/>
        <end position="42"/>
    </location>
</feature>
<comment type="subcellular location">
    <subcellularLocation>
        <location evidence="1 7">Cell membrane</location>
        <topology evidence="1 7">Multi-pass membrane protein</topology>
    </subcellularLocation>
</comment>
<dbReference type="GO" id="GO:0004129">
    <property type="term" value="F:cytochrome-c oxidase activity"/>
    <property type="evidence" value="ECO:0007669"/>
    <property type="project" value="InterPro"/>
</dbReference>
<evidence type="ECO:0000256" key="8">
    <source>
        <dbReference type="SAM" id="Phobius"/>
    </source>
</evidence>
<feature type="transmembrane region" description="Helical" evidence="8">
    <location>
        <begin position="128"/>
        <end position="158"/>
    </location>
</feature>
<evidence type="ECO:0000256" key="3">
    <source>
        <dbReference type="ARBA" id="ARBA00022475"/>
    </source>
</evidence>
<dbReference type="InterPro" id="IPR013833">
    <property type="entry name" value="Cyt_c_oxidase_su3_a-hlx"/>
</dbReference>
<dbReference type="Gene3D" id="1.20.120.80">
    <property type="entry name" value="Cytochrome c oxidase, subunit III, four-helix bundle"/>
    <property type="match status" value="1"/>
</dbReference>
<dbReference type="InterPro" id="IPR035973">
    <property type="entry name" value="Cyt_c_oxidase_su3-like_sf"/>
</dbReference>
<feature type="transmembrane region" description="Helical" evidence="8">
    <location>
        <begin position="57"/>
        <end position="78"/>
    </location>
</feature>
<dbReference type="InterPro" id="IPR024791">
    <property type="entry name" value="Cyt_c/ubiquinol_Oxase_su3"/>
</dbReference>
<evidence type="ECO:0000256" key="4">
    <source>
        <dbReference type="ARBA" id="ARBA00022692"/>
    </source>
</evidence>
<dbReference type="OrthoDB" id="9810850at2"/>
<evidence type="ECO:0000259" key="9">
    <source>
        <dbReference type="PROSITE" id="PS50253"/>
    </source>
</evidence>
<evidence type="ECO:0000313" key="11">
    <source>
        <dbReference type="Proteomes" id="UP000271849"/>
    </source>
</evidence>
<dbReference type="RefSeq" id="WP_158349165.1">
    <property type="nucleotide sequence ID" value="NZ_LR025085.1"/>
</dbReference>